<keyword evidence="8 13" id="KW-1133">Transmembrane helix</keyword>
<keyword evidence="16" id="KW-1185">Reference proteome</keyword>
<dbReference type="GO" id="GO:0005886">
    <property type="term" value="C:plasma membrane"/>
    <property type="evidence" value="ECO:0007669"/>
    <property type="project" value="UniProtKB-SubCell"/>
</dbReference>
<comment type="function">
    <text evidence="11">Required for CpsD phosphorylation. Involved in the regulation of capsular polysaccharide biosynthesis. May be part of a complex that directs the coordinated polymerization and export to the cell surface of the capsular polysaccharide.</text>
</comment>
<evidence type="ECO:0000256" key="1">
    <source>
        <dbReference type="ARBA" id="ARBA00004651"/>
    </source>
</evidence>
<dbReference type="OrthoDB" id="2360475at2"/>
<evidence type="ECO:0000256" key="9">
    <source>
        <dbReference type="ARBA" id="ARBA00023136"/>
    </source>
</evidence>
<name>A0A1L8WPN9_9ENTE</name>
<gene>
    <name evidence="15" type="ORF">RV14_GL001988</name>
</gene>
<comment type="similarity">
    <text evidence="3">Belongs to the CpsC/CapA family.</text>
</comment>
<protein>
    <recommendedName>
        <fullName evidence="4">Capsular polysaccharide biosynthesis protein CpsC</fullName>
    </recommendedName>
</protein>
<evidence type="ECO:0000259" key="14">
    <source>
        <dbReference type="Pfam" id="PF02706"/>
    </source>
</evidence>
<dbReference type="GO" id="GO:0000271">
    <property type="term" value="P:polysaccharide biosynthetic process"/>
    <property type="evidence" value="ECO:0007669"/>
    <property type="project" value="UniProtKB-KW"/>
</dbReference>
<accession>A0A1L8WPN9</accession>
<comment type="caution">
    <text evidence="15">The sequence shown here is derived from an EMBL/GenBank/DDBJ whole genome shotgun (WGS) entry which is preliminary data.</text>
</comment>
<evidence type="ECO:0000256" key="4">
    <source>
        <dbReference type="ARBA" id="ARBA00020739"/>
    </source>
</evidence>
<evidence type="ECO:0000256" key="6">
    <source>
        <dbReference type="ARBA" id="ARBA00022692"/>
    </source>
</evidence>
<organism evidence="15 16">
    <name type="scientific">Enterococcus ratti</name>
    <dbReference type="NCBI Taxonomy" id="150033"/>
    <lineage>
        <taxon>Bacteria</taxon>
        <taxon>Bacillati</taxon>
        <taxon>Bacillota</taxon>
        <taxon>Bacilli</taxon>
        <taxon>Lactobacillales</taxon>
        <taxon>Enterococcaceae</taxon>
        <taxon>Enterococcus</taxon>
    </lineage>
</organism>
<comment type="pathway">
    <text evidence="2">Capsule biogenesis; capsule polysaccharide biosynthesis.</text>
</comment>
<dbReference type="EMBL" id="JXLB01000006">
    <property type="protein sequence ID" value="OJG82985.1"/>
    <property type="molecule type" value="Genomic_DNA"/>
</dbReference>
<evidence type="ECO:0000313" key="15">
    <source>
        <dbReference type="EMBL" id="OJG82985.1"/>
    </source>
</evidence>
<dbReference type="InterPro" id="IPR003856">
    <property type="entry name" value="LPS_length_determ_N"/>
</dbReference>
<feature type="region of interest" description="Disordered" evidence="12">
    <location>
        <begin position="228"/>
        <end position="258"/>
    </location>
</feature>
<evidence type="ECO:0000256" key="12">
    <source>
        <dbReference type="SAM" id="MobiDB-lite"/>
    </source>
</evidence>
<evidence type="ECO:0000256" key="5">
    <source>
        <dbReference type="ARBA" id="ARBA00022475"/>
    </source>
</evidence>
<sequence length="258" mass="28516">MEGTISIKEVIKIFRKHIMTIVISLIFGGVIASSVTFFIIPPKFSSQAQLIVKLPQSSAANANDVNINLQMINTYKDMVVSDVVLNTVKERLKSENHVFMSAEEIKKAISVNQSQNSQMFSIQAISVNPKVAQQIANTTAHVFQKKAKSVMNVDKISIVSGAAVEKIPVSPNNKLNVAIGLVLGLLVGMLLSFFLEILDRTIKDEKDVSELLDIPILGTVSEMTARDVHVNSQKEKITPQMKRTSKKSRASRRKRSKI</sequence>
<feature type="compositionally biased region" description="Basic residues" evidence="12">
    <location>
        <begin position="243"/>
        <end position="258"/>
    </location>
</feature>
<dbReference type="InterPro" id="IPR050445">
    <property type="entry name" value="Bact_polysacc_biosynth/exp"/>
</dbReference>
<evidence type="ECO:0000256" key="8">
    <source>
        <dbReference type="ARBA" id="ARBA00022989"/>
    </source>
</evidence>
<proteinExistence type="inferred from homology"/>
<dbReference type="Pfam" id="PF02706">
    <property type="entry name" value="Wzz"/>
    <property type="match status" value="1"/>
</dbReference>
<dbReference type="PANTHER" id="PTHR32309:SF13">
    <property type="entry name" value="FERRIC ENTEROBACTIN TRANSPORT PROTEIN FEPE"/>
    <property type="match status" value="1"/>
</dbReference>
<dbReference type="AlphaFoldDB" id="A0A1L8WPN9"/>
<evidence type="ECO:0000256" key="3">
    <source>
        <dbReference type="ARBA" id="ARBA00006683"/>
    </source>
</evidence>
<feature type="transmembrane region" description="Helical" evidence="13">
    <location>
        <begin position="21"/>
        <end position="40"/>
    </location>
</feature>
<evidence type="ECO:0000256" key="7">
    <source>
        <dbReference type="ARBA" id="ARBA00022903"/>
    </source>
</evidence>
<keyword evidence="5" id="KW-1003">Cell membrane</keyword>
<dbReference type="Proteomes" id="UP000182152">
    <property type="component" value="Unassembled WGS sequence"/>
</dbReference>
<dbReference type="RefSeq" id="WP_071855021.1">
    <property type="nucleotide sequence ID" value="NZ_JXLB01000006.1"/>
</dbReference>
<evidence type="ECO:0000256" key="2">
    <source>
        <dbReference type="ARBA" id="ARBA00005132"/>
    </source>
</evidence>
<feature type="transmembrane region" description="Helical" evidence="13">
    <location>
        <begin position="177"/>
        <end position="198"/>
    </location>
</feature>
<reference evidence="15 16" key="1">
    <citation type="submission" date="2014-12" db="EMBL/GenBank/DDBJ databases">
        <title>Draft genome sequences of 29 type strains of Enterococci.</title>
        <authorList>
            <person name="Zhong Z."/>
            <person name="Sun Z."/>
            <person name="Liu W."/>
            <person name="Zhang W."/>
            <person name="Zhang H."/>
        </authorList>
    </citation>
    <scope>NUCLEOTIDE SEQUENCE [LARGE SCALE GENOMIC DNA]</scope>
    <source>
        <strain evidence="15 16">DSM 15687</strain>
    </source>
</reference>
<comment type="subcellular location">
    <subcellularLocation>
        <location evidence="1">Cell membrane</location>
        <topology evidence="1">Multi-pass membrane protein</topology>
    </subcellularLocation>
</comment>
<keyword evidence="7" id="KW-0972">Capsule biogenesis/degradation</keyword>
<evidence type="ECO:0000256" key="10">
    <source>
        <dbReference type="ARBA" id="ARBA00023169"/>
    </source>
</evidence>
<keyword evidence="10" id="KW-0270">Exopolysaccharide synthesis</keyword>
<dbReference type="PANTHER" id="PTHR32309">
    <property type="entry name" value="TYROSINE-PROTEIN KINASE"/>
    <property type="match status" value="1"/>
</dbReference>
<feature type="domain" description="Polysaccharide chain length determinant N-terminal" evidence="14">
    <location>
        <begin position="4"/>
        <end position="89"/>
    </location>
</feature>
<keyword evidence="9 13" id="KW-0472">Membrane</keyword>
<evidence type="ECO:0000313" key="16">
    <source>
        <dbReference type="Proteomes" id="UP000182152"/>
    </source>
</evidence>
<evidence type="ECO:0000256" key="11">
    <source>
        <dbReference type="ARBA" id="ARBA00045736"/>
    </source>
</evidence>
<feature type="compositionally biased region" description="Basic and acidic residues" evidence="12">
    <location>
        <begin position="228"/>
        <end position="237"/>
    </location>
</feature>
<dbReference type="STRING" id="150033.RV14_GL001988"/>
<evidence type="ECO:0000256" key="13">
    <source>
        <dbReference type="SAM" id="Phobius"/>
    </source>
</evidence>
<dbReference type="GO" id="GO:0004713">
    <property type="term" value="F:protein tyrosine kinase activity"/>
    <property type="evidence" value="ECO:0007669"/>
    <property type="project" value="TreeGrafter"/>
</dbReference>
<keyword evidence="6 13" id="KW-0812">Transmembrane</keyword>